<protein>
    <submittedName>
        <fullName evidence="1">Uncharacterized protein</fullName>
    </submittedName>
</protein>
<name>A0A0F8W6S4_9ZZZZ</name>
<evidence type="ECO:0000313" key="1">
    <source>
        <dbReference type="EMBL" id="KKK52328.1"/>
    </source>
</evidence>
<organism evidence="1">
    <name type="scientific">marine sediment metagenome</name>
    <dbReference type="NCBI Taxonomy" id="412755"/>
    <lineage>
        <taxon>unclassified sequences</taxon>
        <taxon>metagenomes</taxon>
        <taxon>ecological metagenomes</taxon>
    </lineage>
</organism>
<gene>
    <name evidence="1" type="ORF">LCGC14_3106010</name>
</gene>
<comment type="caution">
    <text evidence="1">The sequence shown here is derived from an EMBL/GenBank/DDBJ whole genome shotgun (WGS) entry which is preliminary data.</text>
</comment>
<dbReference type="AlphaFoldDB" id="A0A0F8W6S4"/>
<sequence>MAVIDLRGSIEGPLSRLGASIGQIITAIKGPDAADRKAFFKRIQDDPDLLDNFGGIARNNPGVLQQMFPFLKDEDITGFRSVLPTLDELREDIERPGLTPEAAGGELPPEIAATLSEFARAGAVGAKPAEVALEPKRVAAAEAIPQEEVTAGLRREVTGLTPGQTAQDTLTADLFKTAQGIIDELPVEEKEKIALRAAIPSALLEGDRIQAHKERIELAQMRIDAQTIDRANE</sequence>
<feature type="non-terminal residue" evidence="1">
    <location>
        <position position="233"/>
    </location>
</feature>
<accession>A0A0F8W6S4</accession>
<reference evidence="1" key="1">
    <citation type="journal article" date="2015" name="Nature">
        <title>Complex archaea that bridge the gap between prokaryotes and eukaryotes.</title>
        <authorList>
            <person name="Spang A."/>
            <person name="Saw J.H."/>
            <person name="Jorgensen S.L."/>
            <person name="Zaremba-Niedzwiedzka K."/>
            <person name="Martijn J."/>
            <person name="Lind A.E."/>
            <person name="van Eijk R."/>
            <person name="Schleper C."/>
            <person name="Guy L."/>
            <person name="Ettema T.J."/>
        </authorList>
    </citation>
    <scope>NUCLEOTIDE SEQUENCE</scope>
</reference>
<dbReference type="EMBL" id="LAZR01067074">
    <property type="protein sequence ID" value="KKK52328.1"/>
    <property type="molecule type" value="Genomic_DNA"/>
</dbReference>
<proteinExistence type="predicted"/>